<evidence type="ECO:0000256" key="2">
    <source>
        <dbReference type="ARBA" id="ARBA00004584"/>
    </source>
</evidence>
<keyword evidence="5" id="KW-0539">Nucleus</keyword>
<evidence type="ECO:0000256" key="1">
    <source>
        <dbReference type="ARBA" id="ARBA00004123"/>
    </source>
</evidence>
<dbReference type="PANTHER" id="PTHR34436">
    <property type="entry name" value="CENTROMERE PROTEIN M"/>
    <property type="match status" value="1"/>
</dbReference>
<dbReference type="PANTHER" id="PTHR34436:SF1">
    <property type="entry name" value="CENTROMERE PROTEIN M"/>
    <property type="match status" value="1"/>
</dbReference>
<evidence type="ECO:0000256" key="4">
    <source>
        <dbReference type="ARBA" id="ARBA00022454"/>
    </source>
</evidence>
<dbReference type="OrthoDB" id="2386686at2759"/>
<dbReference type="GO" id="GO:0005634">
    <property type="term" value="C:nucleus"/>
    <property type="evidence" value="ECO:0007669"/>
    <property type="project" value="UniProtKB-SubCell"/>
</dbReference>
<gene>
    <name evidence="7" type="ORF">CUNI_LOCUS21314</name>
</gene>
<dbReference type="Proteomes" id="UP000678393">
    <property type="component" value="Unassembled WGS sequence"/>
</dbReference>
<dbReference type="InterPro" id="IPR027417">
    <property type="entry name" value="P-loop_NTPase"/>
</dbReference>
<reference evidence="7" key="1">
    <citation type="submission" date="2021-04" db="EMBL/GenBank/DDBJ databases">
        <authorList>
            <consortium name="Molecular Ecology Group"/>
        </authorList>
    </citation>
    <scope>NUCLEOTIDE SEQUENCE</scope>
</reference>
<evidence type="ECO:0000313" key="7">
    <source>
        <dbReference type="EMBL" id="CAG5135756.1"/>
    </source>
</evidence>
<organism evidence="7 8">
    <name type="scientific">Candidula unifasciata</name>
    <dbReference type="NCBI Taxonomy" id="100452"/>
    <lineage>
        <taxon>Eukaryota</taxon>
        <taxon>Metazoa</taxon>
        <taxon>Spiralia</taxon>
        <taxon>Lophotrochozoa</taxon>
        <taxon>Mollusca</taxon>
        <taxon>Gastropoda</taxon>
        <taxon>Heterobranchia</taxon>
        <taxon>Euthyneura</taxon>
        <taxon>Panpulmonata</taxon>
        <taxon>Eupulmonata</taxon>
        <taxon>Stylommatophora</taxon>
        <taxon>Helicina</taxon>
        <taxon>Helicoidea</taxon>
        <taxon>Geomitridae</taxon>
        <taxon>Candidula</taxon>
    </lineage>
</organism>
<accession>A0A8S4A9W4</accession>
<dbReference type="EMBL" id="CAJHNH020008455">
    <property type="protein sequence ID" value="CAG5135756.1"/>
    <property type="molecule type" value="Genomic_DNA"/>
</dbReference>
<dbReference type="InterPro" id="IPR020987">
    <property type="entry name" value="Centromere_Cenp-M"/>
</dbReference>
<evidence type="ECO:0000256" key="3">
    <source>
        <dbReference type="ARBA" id="ARBA00016382"/>
    </source>
</evidence>
<evidence type="ECO:0000313" key="8">
    <source>
        <dbReference type="Proteomes" id="UP000678393"/>
    </source>
</evidence>
<keyword evidence="8" id="KW-1185">Reference proteome</keyword>
<evidence type="ECO:0000256" key="5">
    <source>
        <dbReference type="ARBA" id="ARBA00023242"/>
    </source>
</evidence>
<name>A0A8S4A9W4_9EUPU</name>
<dbReference type="GO" id="GO:0000775">
    <property type="term" value="C:chromosome, centromeric region"/>
    <property type="evidence" value="ECO:0007669"/>
    <property type="project" value="UniProtKB-SubCell"/>
</dbReference>
<comment type="subcellular location">
    <subcellularLocation>
        <location evidence="2">Chromosome</location>
        <location evidence="2">Centromere</location>
    </subcellularLocation>
    <subcellularLocation>
        <location evidence="1">Nucleus</location>
    </subcellularLocation>
</comment>
<keyword evidence="4" id="KW-0158">Chromosome</keyword>
<dbReference type="AlphaFoldDB" id="A0A8S4A9W4"/>
<evidence type="ECO:0000256" key="6">
    <source>
        <dbReference type="ARBA" id="ARBA00023328"/>
    </source>
</evidence>
<keyword evidence="6" id="KW-0137">Centromere</keyword>
<sequence length="149" mass="16837">MEMDVSSFSTSSVAQSDSRPTKFLRPFHSIRNIYEPRTILVLAAENCLNVPEDLKTFTEGDNGVHVRFTTKLPLPNPGAHPPIDVVVLVYKVFNKDSLKTIKDSIRYIDVRYLVGKCFILATSESRWKRTGSTAVTLQPDVCLLSSYWK</sequence>
<proteinExistence type="predicted"/>
<dbReference type="Gene3D" id="3.40.50.300">
    <property type="entry name" value="P-loop containing nucleotide triphosphate hydrolases"/>
    <property type="match status" value="1"/>
</dbReference>
<protein>
    <recommendedName>
        <fullName evidence="3">Centromere protein M</fullName>
    </recommendedName>
</protein>
<dbReference type="Pfam" id="PF11111">
    <property type="entry name" value="CENP-M"/>
    <property type="match status" value="1"/>
</dbReference>
<comment type="caution">
    <text evidence="7">The sequence shown here is derived from an EMBL/GenBank/DDBJ whole genome shotgun (WGS) entry which is preliminary data.</text>
</comment>